<comment type="caution">
    <text evidence="6">The sequence shown here is derived from an EMBL/GenBank/DDBJ whole genome shotgun (WGS) entry which is preliminary data.</text>
</comment>
<dbReference type="PANTHER" id="PTHR34139:SF1">
    <property type="entry name" value="RNASE MJ1380-RELATED"/>
    <property type="match status" value="1"/>
</dbReference>
<dbReference type="AlphaFoldDB" id="A0A4Q2SZW2"/>
<dbReference type="InterPro" id="IPR008201">
    <property type="entry name" value="HepT-like"/>
</dbReference>
<organism evidence="6 7">
    <name type="scientific">Ciceribacter ferrooxidans</name>
    <dbReference type="NCBI Taxonomy" id="2509717"/>
    <lineage>
        <taxon>Bacteria</taxon>
        <taxon>Pseudomonadati</taxon>
        <taxon>Pseudomonadota</taxon>
        <taxon>Alphaproteobacteria</taxon>
        <taxon>Hyphomicrobiales</taxon>
        <taxon>Rhizobiaceae</taxon>
        <taxon>Ciceribacter</taxon>
    </lineage>
</organism>
<dbReference type="OrthoDB" id="4829434at2"/>
<dbReference type="InterPro" id="IPR051813">
    <property type="entry name" value="HepT_RNase_toxin"/>
</dbReference>
<keyword evidence="7" id="KW-1185">Reference proteome</keyword>
<proteinExistence type="predicted"/>
<dbReference type="Pfam" id="PF01934">
    <property type="entry name" value="HepT-like"/>
    <property type="match status" value="1"/>
</dbReference>
<evidence type="ECO:0000256" key="2">
    <source>
        <dbReference type="ARBA" id="ARBA00022649"/>
    </source>
</evidence>
<evidence type="ECO:0000313" key="7">
    <source>
        <dbReference type="Proteomes" id="UP000291088"/>
    </source>
</evidence>
<dbReference type="Proteomes" id="UP000291088">
    <property type="component" value="Unassembled WGS sequence"/>
</dbReference>
<dbReference type="GO" id="GO:0004540">
    <property type="term" value="F:RNA nuclease activity"/>
    <property type="evidence" value="ECO:0007669"/>
    <property type="project" value="InterPro"/>
</dbReference>
<sequence>MNASERLPLLLREMRQAAGEARQMLGDRSFEEFERDLVLQRAIGMILLIVAEAASQVTAKAPEFVAEHPDIPWTAMRGMRNRMAHGYLSVNLRVVYEAALVEAPALAATLDGILNRSAQGE</sequence>
<keyword evidence="3" id="KW-0540">Nuclease</keyword>
<dbReference type="RefSeq" id="WP_129332241.1">
    <property type="nucleotide sequence ID" value="NZ_SDVB01000238.1"/>
</dbReference>
<gene>
    <name evidence="6" type="ORF">EUU22_12100</name>
</gene>
<dbReference type="PANTHER" id="PTHR34139">
    <property type="entry name" value="UPF0331 PROTEIN MJ0127"/>
    <property type="match status" value="1"/>
</dbReference>
<dbReference type="GO" id="GO:0000166">
    <property type="term" value="F:nucleotide binding"/>
    <property type="evidence" value="ECO:0007669"/>
    <property type="project" value="UniProtKB-KW"/>
</dbReference>
<evidence type="ECO:0000256" key="5">
    <source>
        <dbReference type="ARBA" id="ARBA00022801"/>
    </source>
</evidence>
<evidence type="ECO:0000256" key="1">
    <source>
        <dbReference type="ARBA" id="ARBA00022553"/>
    </source>
</evidence>
<accession>A0A4Q2SZW2</accession>
<keyword evidence="2" id="KW-1277">Toxin-antitoxin system</keyword>
<evidence type="ECO:0000256" key="3">
    <source>
        <dbReference type="ARBA" id="ARBA00022722"/>
    </source>
</evidence>
<dbReference type="EMBL" id="SDVB01000238">
    <property type="protein sequence ID" value="RYC11805.1"/>
    <property type="molecule type" value="Genomic_DNA"/>
</dbReference>
<reference evidence="6 7" key="1">
    <citation type="submission" date="2019-01" db="EMBL/GenBank/DDBJ databases">
        <authorList>
            <person name="Deng T."/>
        </authorList>
    </citation>
    <scope>NUCLEOTIDE SEQUENCE [LARGE SCALE GENOMIC DNA]</scope>
    <source>
        <strain evidence="6 7">F8825</strain>
    </source>
</reference>
<keyword evidence="4" id="KW-0547">Nucleotide-binding</keyword>
<dbReference type="GO" id="GO:0110001">
    <property type="term" value="C:toxin-antitoxin complex"/>
    <property type="evidence" value="ECO:0007669"/>
    <property type="project" value="InterPro"/>
</dbReference>
<keyword evidence="1" id="KW-0597">Phosphoprotein</keyword>
<name>A0A4Q2SZW2_9HYPH</name>
<keyword evidence="5" id="KW-0378">Hydrolase</keyword>
<dbReference type="GO" id="GO:0016787">
    <property type="term" value="F:hydrolase activity"/>
    <property type="evidence" value="ECO:0007669"/>
    <property type="project" value="UniProtKB-KW"/>
</dbReference>
<protein>
    <submittedName>
        <fullName evidence="6">DUF86 domain-containing protein</fullName>
    </submittedName>
</protein>
<evidence type="ECO:0000256" key="4">
    <source>
        <dbReference type="ARBA" id="ARBA00022741"/>
    </source>
</evidence>
<evidence type="ECO:0000313" key="6">
    <source>
        <dbReference type="EMBL" id="RYC11805.1"/>
    </source>
</evidence>